<evidence type="ECO:0000256" key="2">
    <source>
        <dbReference type="ARBA" id="ARBA00010617"/>
    </source>
</evidence>
<dbReference type="EMBL" id="CAUYUE010000004">
    <property type="protein sequence ID" value="CAK0761738.1"/>
    <property type="molecule type" value="Genomic_DNA"/>
</dbReference>
<dbReference type="CDD" id="cd00302">
    <property type="entry name" value="cytochrome_P450"/>
    <property type="match status" value="1"/>
</dbReference>
<dbReference type="InterPro" id="IPR050121">
    <property type="entry name" value="Cytochrome_P450_monoxygenase"/>
</dbReference>
<feature type="binding site" description="axial binding residue" evidence="3">
    <location>
        <position position="463"/>
    </location>
    <ligand>
        <name>heme</name>
        <dbReference type="ChEBI" id="CHEBI:30413"/>
    </ligand>
    <ligandPart>
        <name>Fe</name>
        <dbReference type="ChEBI" id="CHEBI:18248"/>
    </ligandPart>
</feature>
<dbReference type="SUPFAM" id="SSF48264">
    <property type="entry name" value="Cytochrome P450"/>
    <property type="match status" value="1"/>
</dbReference>
<proteinExistence type="inferred from homology"/>
<dbReference type="PROSITE" id="PS00086">
    <property type="entry name" value="CYTOCHROME_P450"/>
    <property type="match status" value="1"/>
</dbReference>
<dbReference type="GO" id="GO:0016705">
    <property type="term" value="F:oxidoreductase activity, acting on paired donors, with incorporation or reduction of molecular oxygen"/>
    <property type="evidence" value="ECO:0007669"/>
    <property type="project" value="InterPro"/>
</dbReference>
<dbReference type="InterPro" id="IPR036396">
    <property type="entry name" value="Cyt_P450_sf"/>
</dbReference>
<comment type="cofactor">
    <cofactor evidence="1 3">
        <name>heme</name>
        <dbReference type="ChEBI" id="CHEBI:30413"/>
    </cofactor>
</comment>
<organism evidence="5 6">
    <name type="scientific">Coccomyxa viridis</name>
    <dbReference type="NCBI Taxonomy" id="1274662"/>
    <lineage>
        <taxon>Eukaryota</taxon>
        <taxon>Viridiplantae</taxon>
        <taxon>Chlorophyta</taxon>
        <taxon>core chlorophytes</taxon>
        <taxon>Trebouxiophyceae</taxon>
        <taxon>Trebouxiophyceae incertae sedis</taxon>
        <taxon>Coccomyxaceae</taxon>
        <taxon>Coccomyxa</taxon>
    </lineage>
</organism>
<keyword evidence="4" id="KW-0560">Oxidoreductase</keyword>
<keyword evidence="3 4" id="KW-0408">Iron</keyword>
<dbReference type="GO" id="GO:0004497">
    <property type="term" value="F:monooxygenase activity"/>
    <property type="evidence" value="ECO:0007669"/>
    <property type="project" value="UniProtKB-KW"/>
</dbReference>
<comment type="caution">
    <text evidence="5">The sequence shown here is derived from an EMBL/GenBank/DDBJ whole genome shotgun (WGS) entry which is preliminary data.</text>
</comment>
<name>A0AAV1I034_9CHLO</name>
<dbReference type="PANTHER" id="PTHR24305">
    <property type="entry name" value="CYTOCHROME P450"/>
    <property type="match status" value="1"/>
</dbReference>
<evidence type="ECO:0000313" key="5">
    <source>
        <dbReference type="EMBL" id="CAK0761738.1"/>
    </source>
</evidence>
<dbReference type="GO" id="GO:0005506">
    <property type="term" value="F:iron ion binding"/>
    <property type="evidence" value="ECO:0007669"/>
    <property type="project" value="InterPro"/>
</dbReference>
<dbReference type="InterPro" id="IPR001128">
    <property type="entry name" value="Cyt_P450"/>
</dbReference>
<accession>A0AAV1I034</accession>
<dbReference type="GO" id="GO:0020037">
    <property type="term" value="F:heme binding"/>
    <property type="evidence" value="ECO:0007669"/>
    <property type="project" value="InterPro"/>
</dbReference>
<keyword evidence="4" id="KW-0503">Monooxygenase</keyword>
<dbReference type="PANTHER" id="PTHR24305:SF166">
    <property type="entry name" value="CYTOCHROME P450 12A4, MITOCHONDRIAL-RELATED"/>
    <property type="match status" value="1"/>
</dbReference>
<keyword evidence="3 4" id="KW-0349">Heme</keyword>
<evidence type="ECO:0000256" key="4">
    <source>
        <dbReference type="RuleBase" id="RU000461"/>
    </source>
</evidence>
<evidence type="ECO:0000313" key="6">
    <source>
        <dbReference type="Proteomes" id="UP001314263"/>
    </source>
</evidence>
<evidence type="ECO:0000256" key="3">
    <source>
        <dbReference type="PIRSR" id="PIRSR602401-1"/>
    </source>
</evidence>
<dbReference type="InterPro" id="IPR002401">
    <property type="entry name" value="Cyt_P450_E_grp-I"/>
</dbReference>
<keyword evidence="3 4" id="KW-0479">Metal-binding</keyword>
<dbReference type="PRINTS" id="PR00463">
    <property type="entry name" value="EP450I"/>
</dbReference>
<sequence length="524" mass="57508">MEFTPLLAIQGLAALVAIIASSYVPRLIKSFLLLQRIKQYPGPPPESFVLGNTILAKRQDRHRLFAEWSDKYGPVLRRRRLDTHVLQITDPALIAEALRNKDLDKKPVNDALNYFAGPHSLPTLLTSESNARWKGVRKATASAFSTANMKAEFPNIRAACSQLIEVLKSVGPDEVVDMDGALCRESLDVIGRVGFGKDMGATRSLRNSDAPGQAMEATSGALLEADRRLTDPTRRFQFWRKDVREGEAITKRFHSIMQSLVDGMHKERPAESSIAAHLLDIKDPETGGPLDDKHLLPEVSTLFMAGFETTGHTAAWVVFSVSQHPEVEAKIVEELRQHDLLATAEQPNPRAIQWDDIPKLTYLNAVIKEAMRLYPAGGVASFRRIHTGKDLVLGGGKLVVPAGVALHFPITAVHHSTAVWEDPEAFSPERFLEAGAEDARGAEPLNGRKPQRFIPFSQGSRDCVGQTLARLNLATTLAQLFGNFSFRLAAEMGGPAGVRASEITSITLSCAKGMKMHAIARVKK</sequence>
<dbReference type="Pfam" id="PF00067">
    <property type="entry name" value="p450"/>
    <property type="match status" value="1"/>
</dbReference>
<dbReference type="InterPro" id="IPR017972">
    <property type="entry name" value="Cyt_P450_CS"/>
</dbReference>
<reference evidence="5 6" key="1">
    <citation type="submission" date="2023-10" db="EMBL/GenBank/DDBJ databases">
        <authorList>
            <person name="Maclean D."/>
            <person name="Macfadyen A."/>
        </authorList>
    </citation>
    <scope>NUCLEOTIDE SEQUENCE [LARGE SCALE GENOMIC DNA]</scope>
</reference>
<dbReference type="AlphaFoldDB" id="A0AAV1I034"/>
<gene>
    <name evidence="5" type="ORF">CVIRNUC_002889</name>
</gene>
<evidence type="ECO:0008006" key="7">
    <source>
        <dbReference type="Google" id="ProtNLM"/>
    </source>
</evidence>
<evidence type="ECO:0000256" key="1">
    <source>
        <dbReference type="ARBA" id="ARBA00001971"/>
    </source>
</evidence>
<protein>
    <recommendedName>
        <fullName evidence="7">Cytochrome P450</fullName>
    </recommendedName>
</protein>
<dbReference type="Proteomes" id="UP001314263">
    <property type="component" value="Unassembled WGS sequence"/>
</dbReference>
<dbReference type="PRINTS" id="PR00385">
    <property type="entry name" value="P450"/>
</dbReference>
<keyword evidence="6" id="KW-1185">Reference proteome</keyword>
<dbReference type="Gene3D" id="1.10.630.10">
    <property type="entry name" value="Cytochrome P450"/>
    <property type="match status" value="1"/>
</dbReference>
<comment type="similarity">
    <text evidence="2 4">Belongs to the cytochrome P450 family.</text>
</comment>